<comment type="caution">
    <text evidence="1">The sequence shown here is derived from an EMBL/GenBank/DDBJ whole genome shotgun (WGS) entry which is preliminary data.</text>
</comment>
<evidence type="ECO:0000313" key="2">
    <source>
        <dbReference type="Proteomes" id="UP000708208"/>
    </source>
</evidence>
<accession>A0A8J2JK64</accession>
<gene>
    <name evidence="1" type="ORF">AFUS01_LOCUS5285</name>
</gene>
<name>A0A8J2JK64_9HEXA</name>
<keyword evidence="2" id="KW-1185">Reference proteome</keyword>
<evidence type="ECO:0000313" key="1">
    <source>
        <dbReference type="EMBL" id="CAG7714132.1"/>
    </source>
</evidence>
<sequence length="31" mass="3269">MMTSFSGTAAAMSSILPPLKLLPLDGDLKDF</sequence>
<reference evidence="1" key="1">
    <citation type="submission" date="2021-06" db="EMBL/GenBank/DDBJ databases">
        <authorList>
            <person name="Hodson N. C."/>
            <person name="Mongue J. A."/>
            <person name="Jaron S. K."/>
        </authorList>
    </citation>
    <scope>NUCLEOTIDE SEQUENCE</scope>
</reference>
<protein>
    <submittedName>
        <fullName evidence="1">Uncharacterized protein</fullName>
    </submittedName>
</protein>
<dbReference type="AlphaFoldDB" id="A0A8J2JK64"/>
<dbReference type="EMBL" id="CAJVCH010033525">
    <property type="protein sequence ID" value="CAG7714132.1"/>
    <property type="molecule type" value="Genomic_DNA"/>
</dbReference>
<organism evidence="1 2">
    <name type="scientific">Allacma fusca</name>
    <dbReference type="NCBI Taxonomy" id="39272"/>
    <lineage>
        <taxon>Eukaryota</taxon>
        <taxon>Metazoa</taxon>
        <taxon>Ecdysozoa</taxon>
        <taxon>Arthropoda</taxon>
        <taxon>Hexapoda</taxon>
        <taxon>Collembola</taxon>
        <taxon>Symphypleona</taxon>
        <taxon>Sminthuridae</taxon>
        <taxon>Allacma</taxon>
    </lineage>
</organism>
<proteinExistence type="predicted"/>
<feature type="non-terminal residue" evidence="1">
    <location>
        <position position="31"/>
    </location>
</feature>
<dbReference type="Proteomes" id="UP000708208">
    <property type="component" value="Unassembled WGS sequence"/>
</dbReference>